<dbReference type="GO" id="GO:0004719">
    <property type="term" value="F:protein-L-isoaspartate (D-aspartate) O-methyltransferase activity"/>
    <property type="evidence" value="ECO:0007669"/>
    <property type="project" value="UniProtKB-EC"/>
</dbReference>
<dbReference type="Pfam" id="PF01135">
    <property type="entry name" value="PCMT"/>
    <property type="match status" value="1"/>
</dbReference>
<accession>A0A660SE43</accession>
<keyword evidence="7" id="KW-0808">Transferase</keyword>
<organism evidence="12 13">
    <name type="scientific">candidate division TA06 bacterium</name>
    <dbReference type="NCBI Taxonomy" id="2250710"/>
    <lineage>
        <taxon>Bacteria</taxon>
        <taxon>Bacteria division TA06</taxon>
    </lineage>
</organism>
<dbReference type="EC" id="2.1.1.77" evidence="3"/>
<dbReference type="InterPro" id="IPR029063">
    <property type="entry name" value="SAM-dependent_MTases_sf"/>
</dbReference>
<comment type="caution">
    <text evidence="12">The sequence shown here is derived from an EMBL/GenBank/DDBJ whole genome shotgun (WGS) entry which is preliminary data.</text>
</comment>
<dbReference type="SUPFAM" id="SSF53335">
    <property type="entry name" value="S-adenosyl-L-methionine-dependent methyltransferases"/>
    <property type="match status" value="1"/>
</dbReference>
<dbReference type="PANTHER" id="PTHR11579">
    <property type="entry name" value="PROTEIN-L-ISOASPARTATE O-METHYLTRANSFERASE"/>
    <property type="match status" value="1"/>
</dbReference>
<dbReference type="GO" id="GO:0032259">
    <property type="term" value="P:methylation"/>
    <property type="evidence" value="ECO:0007669"/>
    <property type="project" value="UniProtKB-KW"/>
</dbReference>
<comment type="subcellular location">
    <subcellularLocation>
        <location evidence="1">Cytoplasm</location>
    </subcellularLocation>
</comment>
<dbReference type="EMBL" id="QNBD01000237">
    <property type="protein sequence ID" value="RKX68832.1"/>
    <property type="molecule type" value="Genomic_DNA"/>
</dbReference>
<gene>
    <name evidence="12" type="ORF">DRP43_05075</name>
</gene>
<evidence type="ECO:0000256" key="2">
    <source>
        <dbReference type="ARBA" id="ARBA00005369"/>
    </source>
</evidence>
<dbReference type="AlphaFoldDB" id="A0A660SE43"/>
<keyword evidence="6" id="KW-0489">Methyltransferase</keyword>
<protein>
    <recommendedName>
        <fullName evidence="4">Protein-L-isoaspartate O-methyltransferase</fullName>
        <ecNumber evidence="3">2.1.1.77</ecNumber>
    </recommendedName>
    <alternativeName>
        <fullName evidence="11">L-isoaspartyl protein carboxyl methyltransferase</fullName>
    </alternativeName>
    <alternativeName>
        <fullName evidence="9">Protein L-isoaspartyl methyltransferase</fullName>
    </alternativeName>
    <alternativeName>
        <fullName evidence="10">Protein-beta-aspartate methyltransferase</fullName>
    </alternativeName>
</protein>
<name>A0A660SE43_UNCT6</name>
<evidence type="ECO:0000256" key="3">
    <source>
        <dbReference type="ARBA" id="ARBA00011890"/>
    </source>
</evidence>
<evidence type="ECO:0000313" key="12">
    <source>
        <dbReference type="EMBL" id="RKX68832.1"/>
    </source>
</evidence>
<dbReference type="GO" id="GO:0005737">
    <property type="term" value="C:cytoplasm"/>
    <property type="evidence" value="ECO:0007669"/>
    <property type="project" value="UniProtKB-SubCell"/>
</dbReference>
<keyword evidence="8" id="KW-0949">S-adenosyl-L-methionine</keyword>
<proteinExistence type="inferred from homology"/>
<evidence type="ECO:0000256" key="4">
    <source>
        <dbReference type="ARBA" id="ARBA00013346"/>
    </source>
</evidence>
<evidence type="ECO:0000256" key="5">
    <source>
        <dbReference type="ARBA" id="ARBA00022490"/>
    </source>
</evidence>
<reference evidence="12 13" key="1">
    <citation type="submission" date="2018-06" db="EMBL/GenBank/DDBJ databases">
        <title>Extensive metabolic versatility and redundancy in microbially diverse, dynamic hydrothermal sediments.</title>
        <authorList>
            <person name="Dombrowski N."/>
            <person name="Teske A."/>
            <person name="Baker B.J."/>
        </authorList>
    </citation>
    <scope>NUCLEOTIDE SEQUENCE [LARGE SCALE GENOMIC DNA]</scope>
    <source>
        <strain evidence="12">B10_G13</strain>
    </source>
</reference>
<comment type="similarity">
    <text evidence="2">Belongs to the methyltransferase superfamily. L-isoaspartyl/D-aspartyl protein methyltransferase family.</text>
</comment>
<evidence type="ECO:0000256" key="1">
    <source>
        <dbReference type="ARBA" id="ARBA00004496"/>
    </source>
</evidence>
<evidence type="ECO:0000256" key="8">
    <source>
        <dbReference type="ARBA" id="ARBA00022691"/>
    </source>
</evidence>
<evidence type="ECO:0000256" key="6">
    <source>
        <dbReference type="ARBA" id="ARBA00022603"/>
    </source>
</evidence>
<sequence length="389" mass="44835">MSNYKKYLDSLIEKIKLETKIKNEIPELLKCLPRHMFLPYFYKQIKNKWHRKAVHENKLTDDDWRDIYSDISLPLLINNNNIISTISQPSLVVDMLNISRIVKGNKVMEIGTGSGYNCSLISLLTGPGNTFSIEIQNDIFEIAKNNIYKNNISAKLFLSDGIFGLQENSPFDVIVVTTSSSDISKYWISQLEIGGILLLPYLYKGIEILVSLKREENGYLKGSFHYFVSFTKLDSLIQDKSTIPINADKFSILKDFIDSKSERDNKLEFKLSNHSKFEILNFLFFIALNESLACKVYIDNNISYFGILSIDLMNQGFALIKYDKNPDVIYWGNDIYIKILNNLYDKWLDYGYPGISDYSAEVTPKDIAIKDFNYFIGGKTSNVFIKRKK</sequence>
<evidence type="ECO:0000313" key="13">
    <source>
        <dbReference type="Proteomes" id="UP000271125"/>
    </source>
</evidence>
<evidence type="ECO:0000256" key="11">
    <source>
        <dbReference type="ARBA" id="ARBA00031350"/>
    </source>
</evidence>
<evidence type="ECO:0000256" key="7">
    <source>
        <dbReference type="ARBA" id="ARBA00022679"/>
    </source>
</evidence>
<evidence type="ECO:0000256" key="10">
    <source>
        <dbReference type="ARBA" id="ARBA00031323"/>
    </source>
</evidence>
<evidence type="ECO:0000256" key="9">
    <source>
        <dbReference type="ARBA" id="ARBA00030757"/>
    </source>
</evidence>
<dbReference type="Proteomes" id="UP000271125">
    <property type="component" value="Unassembled WGS sequence"/>
</dbReference>
<dbReference type="Gene3D" id="3.40.50.150">
    <property type="entry name" value="Vaccinia Virus protein VP39"/>
    <property type="match status" value="1"/>
</dbReference>
<dbReference type="InterPro" id="IPR000682">
    <property type="entry name" value="PCMT"/>
</dbReference>
<dbReference type="PROSITE" id="PS01279">
    <property type="entry name" value="PCMT"/>
    <property type="match status" value="1"/>
</dbReference>
<keyword evidence="5" id="KW-0963">Cytoplasm</keyword>
<dbReference type="PANTHER" id="PTHR11579:SF0">
    <property type="entry name" value="PROTEIN-L-ISOASPARTATE(D-ASPARTATE) O-METHYLTRANSFERASE"/>
    <property type="match status" value="1"/>
</dbReference>